<keyword evidence="1" id="KW-0175">Coiled coil</keyword>
<name>A0A9X2GPD2_9ACTN</name>
<keyword evidence="3" id="KW-1185">Reference proteome</keyword>
<comment type="caution">
    <text evidence="2">The sequence shown here is derived from an EMBL/GenBank/DDBJ whole genome shotgun (WGS) entry which is preliminary data.</text>
</comment>
<proteinExistence type="predicted"/>
<gene>
    <name evidence="2" type="ORF">HD597_010064</name>
</gene>
<sequence>MADVPSLLGTLSDVIANLDDYIERRAAERAASRIAEGGAAAAERVQSARGMQQRAEDLATELRRQLNARDRQVDDLRRRVEEAEAIIRATNAVESVSTAIELEETYCAKYGVTLDGCT</sequence>
<dbReference type="AlphaFoldDB" id="A0A9X2GPD2"/>
<evidence type="ECO:0000256" key="1">
    <source>
        <dbReference type="SAM" id="Coils"/>
    </source>
</evidence>
<accession>A0A9X2GPD2</accession>
<feature type="coiled-coil region" evidence="1">
    <location>
        <begin position="48"/>
        <end position="93"/>
    </location>
</feature>
<evidence type="ECO:0000313" key="2">
    <source>
        <dbReference type="EMBL" id="MCP2363044.1"/>
    </source>
</evidence>
<dbReference type="Proteomes" id="UP001139648">
    <property type="component" value="Unassembled WGS sequence"/>
</dbReference>
<protein>
    <submittedName>
        <fullName evidence="2">Glutamyl-tRNA reductase</fullName>
    </submittedName>
</protein>
<organism evidence="2 3">
    <name type="scientific">Nonomuraea thailandensis</name>
    <dbReference type="NCBI Taxonomy" id="1188745"/>
    <lineage>
        <taxon>Bacteria</taxon>
        <taxon>Bacillati</taxon>
        <taxon>Actinomycetota</taxon>
        <taxon>Actinomycetes</taxon>
        <taxon>Streptosporangiales</taxon>
        <taxon>Streptosporangiaceae</taxon>
        <taxon>Nonomuraea</taxon>
    </lineage>
</organism>
<evidence type="ECO:0000313" key="3">
    <source>
        <dbReference type="Proteomes" id="UP001139648"/>
    </source>
</evidence>
<dbReference type="RefSeq" id="WP_253754335.1">
    <property type="nucleotide sequence ID" value="NZ_BAABKA010000023.1"/>
</dbReference>
<dbReference type="EMBL" id="JAMZEB010000002">
    <property type="protein sequence ID" value="MCP2363044.1"/>
    <property type="molecule type" value="Genomic_DNA"/>
</dbReference>
<reference evidence="2" key="1">
    <citation type="submission" date="2022-06" db="EMBL/GenBank/DDBJ databases">
        <title>Sequencing the genomes of 1000 actinobacteria strains.</title>
        <authorList>
            <person name="Klenk H.-P."/>
        </authorList>
    </citation>
    <scope>NUCLEOTIDE SEQUENCE</scope>
    <source>
        <strain evidence="2">DSM 46694</strain>
    </source>
</reference>